<feature type="coiled-coil region" evidence="1">
    <location>
        <begin position="461"/>
        <end position="488"/>
    </location>
</feature>
<name>A0AAN7JCQ1_9MYRT</name>
<proteinExistence type="predicted"/>
<dbReference type="PANTHER" id="PTHR33924">
    <property type="entry name" value="CATION-TRANSPORTING ATPASE"/>
    <property type="match status" value="1"/>
</dbReference>
<keyword evidence="4" id="KW-1185">Reference proteome</keyword>
<feature type="region of interest" description="Disordered" evidence="2">
    <location>
        <begin position="103"/>
        <end position="129"/>
    </location>
</feature>
<dbReference type="AlphaFoldDB" id="A0AAN7JCQ1"/>
<dbReference type="Proteomes" id="UP001345219">
    <property type="component" value="Chromosome 20"/>
</dbReference>
<evidence type="ECO:0000313" key="4">
    <source>
        <dbReference type="Proteomes" id="UP001345219"/>
    </source>
</evidence>
<sequence>MRDPCNSGSVKSKRERQSSSEIDEGMETQGQVKMRELRHLMGFEAKTPRPLGDKGVPYQCGDQDMSEVSNELVANNADGSIAMDPKEVTRQLDLNAAPSIGTILGGDSSRDEASAVKKPKKPCEDNNSTSSIVIGLDLNASDVPIQNPFHPHKKLDDPTKSKDVSECASSTTGPLEGKQKDSLRIWKEMKQNGFLSSTSHGGIPVPKQRGRKSKNESLKRRIELTRKEQADEFVKLAAPSGLLNNFNPGIINHVRNRKQVHSIIEALVKSEKPSSGQIGTRQGAHFRSDGKEVRSQKDLGTFGDVGANWQRVLHSERREKNMGPDMVNRTFSKSLDPQNIPFNQHGLLPLRLSASTGKTSEMSMSNEDSTNLSSVTSLSVKAATIASQWLELLHQDIKGRLAALKRSKRRVHAVISTELPFLISKEFSSDQENNPFGVKNCPPVMITSPADAHRARWSALFDQMDKALSEEEQQLEIWLNQVKEMQMQCENGLQNVVQCNTAYGLHNSGATENLSRPQKADSLERELSVRAAAASIYSTCNFLLSKGDVSCF</sequence>
<evidence type="ECO:0000313" key="3">
    <source>
        <dbReference type="EMBL" id="KAK4746946.1"/>
    </source>
</evidence>
<dbReference type="EMBL" id="JAXIOK010000020">
    <property type="protein sequence ID" value="KAK4746946.1"/>
    <property type="molecule type" value="Genomic_DNA"/>
</dbReference>
<evidence type="ECO:0008006" key="5">
    <source>
        <dbReference type="Google" id="ProtNLM"/>
    </source>
</evidence>
<feature type="region of interest" description="Disordered" evidence="2">
    <location>
        <begin position="194"/>
        <end position="217"/>
    </location>
</feature>
<accession>A0AAN7JCQ1</accession>
<keyword evidence="1" id="KW-0175">Coiled coil</keyword>
<feature type="region of interest" description="Disordered" evidence="2">
    <location>
        <begin position="1"/>
        <end position="32"/>
    </location>
</feature>
<comment type="caution">
    <text evidence="3">The sequence shown here is derived from an EMBL/GenBank/DDBJ whole genome shotgun (WGS) entry which is preliminary data.</text>
</comment>
<gene>
    <name evidence="3" type="ORF">SAY87_025983</name>
</gene>
<organism evidence="3 4">
    <name type="scientific">Trapa incisa</name>
    <dbReference type="NCBI Taxonomy" id="236973"/>
    <lineage>
        <taxon>Eukaryota</taxon>
        <taxon>Viridiplantae</taxon>
        <taxon>Streptophyta</taxon>
        <taxon>Embryophyta</taxon>
        <taxon>Tracheophyta</taxon>
        <taxon>Spermatophyta</taxon>
        <taxon>Magnoliopsida</taxon>
        <taxon>eudicotyledons</taxon>
        <taxon>Gunneridae</taxon>
        <taxon>Pentapetalae</taxon>
        <taxon>rosids</taxon>
        <taxon>malvids</taxon>
        <taxon>Myrtales</taxon>
        <taxon>Lythraceae</taxon>
        <taxon>Trapa</taxon>
    </lineage>
</organism>
<evidence type="ECO:0000256" key="2">
    <source>
        <dbReference type="SAM" id="MobiDB-lite"/>
    </source>
</evidence>
<reference evidence="3 4" key="1">
    <citation type="journal article" date="2023" name="Hortic Res">
        <title>Pangenome of water caltrop reveals structural variations and asymmetric subgenome divergence after allopolyploidization.</title>
        <authorList>
            <person name="Zhang X."/>
            <person name="Chen Y."/>
            <person name="Wang L."/>
            <person name="Yuan Y."/>
            <person name="Fang M."/>
            <person name="Shi L."/>
            <person name="Lu R."/>
            <person name="Comes H.P."/>
            <person name="Ma Y."/>
            <person name="Chen Y."/>
            <person name="Huang G."/>
            <person name="Zhou Y."/>
            <person name="Zheng Z."/>
            <person name="Qiu Y."/>
        </authorList>
    </citation>
    <scope>NUCLEOTIDE SEQUENCE [LARGE SCALE GENOMIC DNA]</scope>
    <source>
        <tissue evidence="3">Roots</tissue>
    </source>
</reference>
<feature type="compositionally biased region" description="Polar residues" evidence="2">
    <location>
        <begin position="1"/>
        <end position="10"/>
    </location>
</feature>
<evidence type="ECO:0000256" key="1">
    <source>
        <dbReference type="SAM" id="Coils"/>
    </source>
</evidence>
<dbReference type="PANTHER" id="PTHR33924:SF5">
    <property type="entry name" value="CATION-TRANSPORTING ATPASE"/>
    <property type="match status" value="1"/>
</dbReference>
<feature type="compositionally biased region" description="Basic and acidic residues" evidence="2">
    <location>
        <begin position="154"/>
        <end position="165"/>
    </location>
</feature>
<feature type="region of interest" description="Disordered" evidence="2">
    <location>
        <begin position="149"/>
        <end position="179"/>
    </location>
</feature>
<protein>
    <recommendedName>
        <fullName evidence="5">Cation-transporting ATPase</fullName>
    </recommendedName>
</protein>